<reference evidence="6 7" key="1">
    <citation type="submission" date="2021-01" db="EMBL/GenBank/DDBJ databases">
        <title>Whole genome shotgun sequence of Microbispora corallina NBRC 16416.</title>
        <authorList>
            <person name="Komaki H."/>
            <person name="Tamura T."/>
        </authorList>
    </citation>
    <scope>NUCLEOTIDE SEQUENCE [LARGE SCALE GENOMIC DNA]</scope>
    <source>
        <strain evidence="6 7">NBRC 16416</strain>
    </source>
</reference>
<dbReference type="PANTHER" id="PTHR44846">
    <property type="entry name" value="MANNOSYL-D-GLYCERATE TRANSPORT/METABOLISM SYSTEM REPRESSOR MNGR-RELATED"/>
    <property type="match status" value="1"/>
</dbReference>
<feature type="domain" description="HTH gntR-type" evidence="5">
    <location>
        <begin position="17"/>
        <end position="85"/>
    </location>
</feature>
<dbReference type="PRINTS" id="PR00035">
    <property type="entry name" value="HTHGNTR"/>
</dbReference>
<dbReference type="PANTHER" id="PTHR44846:SF16">
    <property type="entry name" value="TRANSCRIPTIONAL REGULATOR PHNF-RELATED"/>
    <property type="match status" value="1"/>
</dbReference>
<dbReference type="Gene3D" id="1.10.10.10">
    <property type="entry name" value="Winged helix-like DNA-binding domain superfamily/Winged helix DNA-binding domain"/>
    <property type="match status" value="1"/>
</dbReference>
<dbReference type="PROSITE" id="PS50949">
    <property type="entry name" value="HTH_GNTR"/>
    <property type="match status" value="1"/>
</dbReference>
<name>A0ABQ4FZD2_9ACTN</name>
<proteinExistence type="predicted"/>
<sequence length="274" mass="29068">MVLASGAAGPLNPDAPEPLWAQVADHVRRQVAEGSLAPGARLAPERELCLDLGVSRVTLRRALGRLVEEGVLTASHGRGWYVGTAAKTDWPNSLESFSETAARKGLAPASRVLRADVHPATLDEADLLMVAAGAPLFHLERVRLLDGGTVGLDYTRVPLAVAPGLPDADFATRSLFEVLTEAGREPSRADTTIEAGPADARVAGLLEVETGAPLLVMTEIVVDAADTRLFHSRLHYRGDRYRLRTSFARGAGGGPRPDQSAGSTGSQTPDFIER</sequence>
<dbReference type="Pfam" id="PF00392">
    <property type="entry name" value="GntR"/>
    <property type="match status" value="1"/>
</dbReference>
<keyword evidence="3" id="KW-0804">Transcription</keyword>
<dbReference type="Pfam" id="PF07702">
    <property type="entry name" value="UTRA"/>
    <property type="match status" value="1"/>
</dbReference>
<dbReference type="InterPro" id="IPR050679">
    <property type="entry name" value="Bact_HTH_transcr_reg"/>
</dbReference>
<dbReference type="InterPro" id="IPR028978">
    <property type="entry name" value="Chorismate_lyase_/UTRA_dom_sf"/>
</dbReference>
<dbReference type="InterPro" id="IPR036390">
    <property type="entry name" value="WH_DNA-bd_sf"/>
</dbReference>
<evidence type="ECO:0000313" key="6">
    <source>
        <dbReference type="EMBL" id="GIH40182.1"/>
    </source>
</evidence>
<dbReference type="InterPro" id="IPR036388">
    <property type="entry name" value="WH-like_DNA-bd_sf"/>
</dbReference>
<protein>
    <submittedName>
        <fullName evidence="6">Transcriptional regulator</fullName>
    </submittedName>
</protein>
<organism evidence="6 7">
    <name type="scientific">Microbispora corallina</name>
    <dbReference type="NCBI Taxonomy" id="83302"/>
    <lineage>
        <taxon>Bacteria</taxon>
        <taxon>Bacillati</taxon>
        <taxon>Actinomycetota</taxon>
        <taxon>Actinomycetes</taxon>
        <taxon>Streptosporangiales</taxon>
        <taxon>Streptosporangiaceae</taxon>
        <taxon>Microbispora</taxon>
    </lineage>
</organism>
<feature type="region of interest" description="Disordered" evidence="4">
    <location>
        <begin position="247"/>
        <end position="274"/>
    </location>
</feature>
<dbReference type="Proteomes" id="UP000603904">
    <property type="component" value="Unassembled WGS sequence"/>
</dbReference>
<keyword evidence="1" id="KW-0805">Transcription regulation</keyword>
<dbReference type="InterPro" id="IPR011663">
    <property type="entry name" value="UTRA"/>
</dbReference>
<feature type="compositionally biased region" description="Polar residues" evidence="4">
    <location>
        <begin position="260"/>
        <end position="274"/>
    </location>
</feature>
<evidence type="ECO:0000256" key="4">
    <source>
        <dbReference type="SAM" id="MobiDB-lite"/>
    </source>
</evidence>
<dbReference type="SUPFAM" id="SSF46785">
    <property type="entry name" value="Winged helix' DNA-binding domain"/>
    <property type="match status" value="1"/>
</dbReference>
<gene>
    <name evidence="6" type="ORF">Mco01_31820</name>
</gene>
<accession>A0ABQ4FZD2</accession>
<keyword evidence="7" id="KW-1185">Reference proteome</keyword>
<dbReference type="CDD" id="cd07377">
    <property type="entry name" value="WHTH_GntR"/>
    <property type="match status" value="1"/>
</dbReference>
<dbReference type="Gene3D" id="3.40.1410.10">
    <property type="entry name" value="Chorismate lyase-like"/>
    <property type="match status" value="1"/>
</dbReference>
<evidence type="ECO:0000259" key="5">
    <source>
        <dbReference type="PROSITE" id="PS50949"/>
    </source>
</evidence>
<dbReference type="SMART" id="SM00866">
    <property type="entry name" value="UTRA"/>
    <property type="match status" value="1"/>
</dbReference>
<keyword evidence="2" id="KW-0238">DNA-binding</keyword>
<evidence type="ECO:0000313" key="7">
    <source>
        <dbReference type="Proteomes" id="UP000603904"/>
    </source>
</evidence>
<dbReference type="EMBL" id="BOOC01000013">
    <property type="protein sequence ID" value="GIH40182.1"/>
    <property type="molecule type" value="Genomic_DNA"/>
</dbReference>
<dbReference type="SMART" id="SM00345">
    <property type="entry name" value="HTH_GNTR"/>
    <property type="match status" value="1"/>
</dbReference>
<dbReference type="SUPFAM" id="SSF64288">
    <property type="entry name" value="Chorismate lyase-like"/>
    <property type="match status" value="1"/>
</dbReference>
<dbReference type="InterPro" id="IPR000524">
    <property type="entry name" value="Tscrpt_reg_HTH_GntR"/>
</dbReference>
<evidence type="ECO:0000256" key="2">
    <source>
        <dbReference type="ARBA" id="ARBA00023125"/>
    </source>
</evidence>
<comment type="caution">
    <text evidence="6">The sequence shown here is derived from an EMBL/GenBank/DDBJ whole genome shotgun (WGS) entry which is preliminary data.</text>
</comment>
<evidence type="ECO:0000256" key="1">
    <source>
        <dbReference type="ARBA" id="ARBA00023015"/>
    </source>
</evidence>
<evidence type="ECO:0000256" key="3">
    <source>
        <dbReference type="ARBA" id="ARBA00023163"/>
    </source>
</evidence>